<evidence type="ECO:0000259" key="4">
    <source>
        <dbReference type="Pfam" id="PF00127"/>
    </source>
</evidence>
<evidence type="ECO:0000313" key="6">
    <source>
        <dbReference type="Proteomes" id="UP000270299"/>
    </source>
</evidence>
<protein>
    <submittedName>
        <fullName evidence="5">HcpC</fullName>
    </submittedName>
</protein>
<dbReference type="GO" id="GO:0005507">
    <property type="term" value="F:copper ion binding"/>
    <property type="evidence" value="ECO:0007669"/>
    <property type="project" value="InterPro"/>
</dbReference>
<keyword evidence="2" id="KW-0186">Copper</keyword>
<dbReference type="RefSeq" id="WP_121672537.1">
    <property type="nucleotide sequence ID" value="NZ_BMXM01000005.1"/>
</dbReference>
<dbReference type="PROSITE" id="PS51257">
    <property type="entry name" value="PROKAR_LIPOPROTEIN"/>
    <property type="match status" value="1"/>
</dbReference>
<dbReference type="EMBL" id="RCUV01000006">
    <property type="protein sequence ID" value="RLP72096.1"/>
    <property type="molecule type" value="Genomic_DNA"/>
</dbReference>
<dbReference type="Pfam" id="PF00127">
    <property type="entry name" value="Copper-bind"/>
    <property type="match status" value="1"/>
</dbReference>
<dbReference type="PANTHER" id="PTHR36507">
    <property type="entry name" value="BLL1555 PROTEIN"/>
    <property type="match status" value="1"/>
</dbReference>
<gene>
    <name evidence="5" type="ORF">D9V29_06595</name>
</gene>
<dbReference type="InterPro" id="IPR052721">
    <property type="entry name" value="ET_Amicyanin"/>
</dbReference>
<dbReference type="InterPro" id="IPR000923">
    <property type="entry name" value="BlueCu_1"/>
</dbReference>
<dbReference type="OrthoDB" id="574459at2"/>
<dbReference type="SUPFAM" id="SSF49503">
    <property type="entry name" value="Cupredoxins"/>
    <property type="match status" value="1"/>
</dbReference>
<comment type="caution">
    <text evidence="5">The sequence shown here is derived from an EMBL/GenBank/DDBJ whole genome shotgun (WGS) entry which is preliminary data.</text>
</comment>
<feature type="chain" id="PRO_5038749968" evidence="3">
    <location>
        <begin position="31"/>
        <end position="149"/>
    </location>
</feature>
<keyword evidence="1" id="KW-0479">Metal-binding</keyword>
<evidence type="ECO:0000256" key="1">
    <source>
        <dbReference type="ARBA" id="ARBA00022723"/>
    </source>
</evidence>
<dbReference type="PANTHER" id="PTHR36507:SF1">
    <property type="entry name" value="BLL1555 PROTEIN"/>
    <property type="match status" value="1"/>
</dbReference>
<dbReference type="Proteomes" id="UP000270299">
    <property type="component" value="Unassembled WGS sequence"/>
</dbReference>
<evidence type="ECO:0000313" key="5">
    <source>
        <dbReference type="EMBL" id="RLP72096.1"/>
    </source>
</evidence>
<evidence type="ECO:0000256" key="3">
    <source>
        <dbReference type="SAM" id="SignalP"/>
    </source>
</evidence>
<dbReference type="AlphaFoldDB" id="A0A3L6ZVS4"/>
<feature type="signal peptide" evidence="3">
    <location>
        <begin position="1"/>
        <end position="30"/>
    </location>
</feature>
<proteinExistence type="predicted"/>
<keyword evidence="6" id="KW-1185">Reference proteome</keyword>
<dbReference type="InterPro" id="IPR008972">
    <property type="entry name" value="Cupredoxin"/>
</dbReference>
<sequence>MTSQIRYRTRLALPAALVLSLGMFGLTGCASGDPVTAGSSPSASSEEPAEGDVTLVSLNFMPETITVSVGETVTWFNGESITHTITSGTFSDVDETTGLRGSDAADGLFDEELGEKGGTFSFTFDTAGTYPYFCDIHSGMNATVVVDEG</sequence>
<reference evidence="5 6" key="1">
    <citation type="submission" date="2018-10" db="EMBL/GenBank/DDBJ databases">
        <authorList>
            <person name="Li J."/>
        </authorList>
    </citation>
    <scope>NUCLEOTIDE SEQUENCE [LARGE SCALE GENOMIC DNA]</scope>
    <source>
        <strain evidence="5 6">CCTCC AB209002</strain>
    </source>
</reference>
<keyword evidence="3" id="KW-0732">Signal</keyword>
<accession>A0A3L6ZVS4</accession>
<name>A0A3L6ZVS4_9MICO</name>
<evidence type="ECO:0000256" key="2">
    <source>
        <dbReference type="ARBA" id="ARBA00023008"/>
    </source>
</evidence>
<organism evidence="5 6">
    <name type="scientific">Mycetocola manganoxydans</name>
    <dbReference type="NCBI Taxonomy" id="699879"/>
    <lineage>
        <taxon>Bacteria</taxon>
        <taxon>Bacillati</taxon>
        <taxon>Actinomycetota</taxon>
        <taxon>Actinomycetes</taxon>
        <taxon>Micrococcales</taxon>
        <taxon>Microbacteriaceae</taxon>
        <taxon>Mycetocola</taxon>
    </lineage>
</organism>
<dbReference type="Gene3D" id="2.60.40.420">
    <property type="entry name" value="Cupredoxins - blue copper proteins"/>
    <property type="match status" value="1"/>
</dbReference>
<feature type="domain" description="Blue (type 1) copper" evidence="4">
    <location>
        <begin position="57"/>
        <end position="146"/>
    </location>
</feature>
<dbReference type="GO" id="GO:0009055">
    <property type="term" value="F:electron transfer activity"/>
    <property type="evidence" value="ECO:0007669"/>
    <property type="project" value="InterPro"/>
</dbReference>